<evidence type="ECO:0000256" key="3">
    <source>
        <dbReference type="ARBA" id="ARBA00022475"/>
    </source>
</evidence>
<feature type="transmembrane region" description="Helical" evidence="7">
    <location>
        <begin position="277"/>
        <end position="299"/>
    </location>
</feature>
<evidence type="ECO:0000256" key="7">
    <source>
        <dbReference type="SAM" id="Phobius"/>
    </source>
</evidence>
<evidence type="ECO:0000313" key="9">
    <source>
        <dbReference type="Proteomes" id="UP000430345"/>
    </source>
</evidence>
<feature type="transmembrane region" description="Helical" evidence="7">
    <location>
        <begin position="235"/>
        <end position="257"/>
    </location>
</feature>
<feature type="transmembrane region" description="Helical" evidence="7">
    <location>
        <begin position="387"/>
        <end position="408"/>
    </location>
</feature>
<evidence type="ECO:0000256" key="2">
    <source>
        <dbReference type="ARBA" id="ARBA00022448"/>
    </source>
</evidence>
<accession>A0A6I1MQM1</accession>
<evidence type="ECO:0000256" key="6">
    <source>
        <dbReference type="ARBA" id="ARBA00023136"/>
    </source>
</evidence>
<dbReference type="EMBL" id="WHJC01000219">
    <property type="protein sequence ID" value="MPQ44457.1"/>
    <property type="molecule type" value="Genomic_DNA"/>
</dbReference>
<evidence type="ECO:0000313" key="8">
    <source>
        <dbReference type="EMBL" id="MPQ44457.1"/>
    </source>
</evidence>
<feature type="transmembrane region" description="Helical" evidence="7">
    <location>
        <begin position="134"/>
        <end position="152"/>
    </location>
</feature>
<feature type="transmembrane region" description="Helical" evidence="7">
    <location>
        <begin position="319"/>
        <end position="339"/>
    </location>
</feature>
<keyword evidence="5 7" id="KW-1133">Transmembrane helix</keyword>
<dbReference type="InterPro" id="IPR051327">
    <property type="entry name" value="MATE_MepA_subfamily"/>
</dbReference>
<name>A0A6I1MQM1_9CLOT</name>
<dbReference type="InterPro" id="IPR002528">
    <property type="entry name" value="MATE_fam"/>
</dbReference>
<dbReference type="PIRSF" id="PIRSF006603">
    <property type="entry name" value="DinF"/>
    <property type="match status" value="1"/>
</dbReference>
<keyword evidence="9" id="KW-1185">Reference proteome</keyword>
<feature type="transmembrane region" description="Helical" evidence="7">
    <location>
        <begin position="359"/>
        <end position="380"/>
    </location>
</feature>
<dbReference type="InterPro" id="IPR048279">
    <property type="entry name" value="MdtK-like"/>
</dbReference>
<organism evidence="8 9">
    <name type="scientific">Clostridium tarantellae</name>
    <dbReference type="NCBI Taxonomy" id="39493"/>
    <lineage>
        <taxon>Bacteria</taxon>
        <taxon>Bacillati</taxon>
        <taxon>Bacillota</taxon>
        <taxon>Clostridia</taxon>
        <taxon>Eubacteriales</taxon>
        <taxon>Clostridiaceae</taxon>
        <taxon>Clostridium</taxon>
    </lineage>
</organism>
<dbReference type="GO" id="GO:0042910">
    <property type="term" value="F:xenobiotic transmembrane transporter activity"/>
    <property type="evidence" value="ECO:0007669"/>
    <property type="project" value="InterPro"/>
</dbReference>
<keyword evidence="3" id="KW-1003">Cell membrane</keyword>
<keyword evidence="6 7" id="KW-0472">Membrane</keyword>
<comment type="caution">
    <text evidence="8">The sequence shown here is derived from an EMBL/GenBank/DDBJ whole genome shotgun (WGS) entry which is preliminary data.</text>
</comment>
<feature type="transmembrane region" description="Helical" evidence="7">
    <location>
        <begin position="97"/>
        <end position="114"/>
    </location>
</feature>
<dbReference type="OrthoDB" id="9808954at2"/>
<comment type="subcellular location">
    <subcellularLocation>
        <location evidence="1">Cell membrane</location>
        <topology evidence="1">Multi-pass membrane protein</topology>
    </subcellularLocation>
</comment>
<dbReference type="Proteomes" id="UP000430345">
    <property type="component" value="Unassembled WGS sequence"/>
</dbReference>
<feature type="transmembrane region" description="Helical" evidence="7">
    <location>
        <begin position="55"/>
        <end position="76"/>
    </location>
</feature>
<evidence type="ECO:0000256" key="4">
    <source>
        <dbReference type="ARBA" id="ARBA00022692"/>
    </source>
</evidence>
<evidence type="ECO:0000256" key="1">
    <source>
        <dbReference type="ARBA" id="ARBA00004651"/>
    </source>
</evidence>
<protein>
    <submittedName>
        <fullName evidence="8">MATE family efflux transporter</fullName>
    </submittedName>
</protein>
<feature type="transmembrane region" description="Helical" evidence="7">
    <location>
        <begin position="190"/>
        <end position="214"/>
    </location>
</feature>
<reference evidence="8 9" key="1">
    <citation type="submission" date="2019-10" db="EMBL/GenBank/DDBJ databases">
        <title>The Genome Sequence of Clostridium tarantellae Isolated from Fish Brain.</title>
        <authorList>
            <person name="Bano L."/>
            <person name="Kiel M."/>
            <person name="Sales G."/>
            <person name="Doxey A.C."/>
            <person name="Mansfield M.J."/>
            <person name="Schiavone M."/>
            <person name="Rossetto O."/>
            <person name="Pirazzini M."/>
            <person name="Dobrindt U."/>
            <person name="Montecucco C."/>
        </authorList>
    </citation>
    <scope>NUCLEOTIDE SEQUENCE [LARGE SCALE GENOMIC DNA]</scope>
    <source>
        <strain evidence="8 9">DSM 3997</strain>
    </source>
</reference>
<proteinExistence type="predicted"/>
<dbReference type="Pfam" id="PF01554">
    <property type="entry name" value="MatE"/>
    <property type="match status" value="2"/>
</dbReference>
<feature type="transmembrane region" description="Helical" evidence="7">
    <location>
        <begin position="14"/>
        <end position="35"/>
    </location>
</feature>
<gene>
    <name evidence="8" type="ORF">GBZ86_11900</name>
</gene>
<dbReference type="PANTHER" id="PTHR43823">
    <property type="entry name" value="SPORULATION PROTEIN YKVU"/>
    <property type="match status" value="1"/>
</dbReference>
<dbReference type="RefSeq" id="WP_152890944.1">
    <property type="nucleotide sequence ID" value="NZ_WHJC01000219.1"/>
</dbReference>
<dbReference type="AlphaFoldDB" id="A0A6I1MQM1"/>
<dbReference type="GO" id="GO:0005886">
    <property type="term" value="C:plasma membrane"/>
    <property type="evidence" value="ECO:0007669"/>
    <property type="project" value="UniProtKB-SubCell"/>
</dbReference>
<keyword evidence="4 7" id="KW-0812">Transmembrane</keyword>
<sequence length="450" mass="49004">MEENILGREKISKLFIKFSIPAIIAMLISGVQTIIDGIFLGNFVGSNAMASISMAGPYIQLVIGFSMLISVGSLSFMGRSLGEGNKKLTQDIFRTSTTILSVVALFLSIFGFIFSKNISLTLGANNILINDVSIYIKFISIFILPMSLAFLIGFADRLIEKPELYFKGMIVSLLFNITLNYLLIKKLQYGIAGAALATGISYSSVFFIVLSPMLNKNNVINLFVGKFNIKTIIPIVYNGSSEAIASIASAISAYLFNMSFIRIAGESGVTAFTSINYIAQFGTLIIFGIGDGIGSIISYNYGAKSFERVKRIFNLSAKIAFIIGFITFLILFLFGENLVTLFVASDKTVVDLVSQGAKLYALAFILNGFNTLCSAYFTAIGYAKESIIIALSRGLIFILLGITILPSMLGINGIWLTVPFAEVMTFAICSYLMNKYKLPQSQVHTAPLID</sequence>
<dbReference type="PANTHER" id="PTHR43823:SF3">
    <property type="entry name" value="MULTIDRUG EXPORT PROTEIN MEPA"/>
    <property type="match status" value="1"/>
</dbReference>
<feature type="transmembrane region" description="Helical" evidence="7">
    <location>
        <begin position="164"/>
        <end position="184"/>
    </location>
</feature>
<dbReference type="GO" id="GO:0015297">
    <property type="term" value="F:antiporter activity"/>
    <property type="evidence" value="ECO:0007669"/>
    <property type="project" value="InterPro"/>
</dbReference>
<evidence type="ECO:0000256" key="5">
    <source>
        <dbReference type="ARBA" id="ARBA00022989"/>
    </source>
</evidence>
<keyword evidence="2" id="KW-0813">Transport</keyword>